<dbReference type="InterPro" id="IPR012908">
    <property type="entry name" value="PGAP1-ab_dom-like"/>
</dbReference>
<keyword evidence="6 10" id="KW-0256">Endoplasmic reticulum</keyword>
<dbReference type="InterPro" id="IPR029058">
    <property type="entry name" value="AB_hydrolase_fold"/>
</dbReference>
<evidence type="ECO:0000256" key="11">
    <source>
        <dbReference type="SAM" id="Coils"/>
    </source>
</evidence>
<feature type="transmembrane region" description="Helical" evidence="10">
    <location>
        <begin position="691"/>
        <end position="715"/>
    </location>
</feature>
<keyword evidence="4 10" id="KW-0812">Transmembrane</keyword>
<organism evidence="15 16">
    <name type="scientific">Jaminaea rosea</name>
    <dbReference type="NCBI Taxonomy" id="1569628"/>
    <lineage>
        <taxon>Eukaryota</taxon>
        <taxon>Fungi</taxon>
        <taxon>Dikarya</taxon>
        <taxon>Basidiomycota</taxon>
        <taxon>Ustilaginomycotina</taxon>
        <taxon>Exobasidiomycetes</taxon>
        <taxon>Microstromatales</taxon>
        <taxon>Microstromatales incertae sedis</taxon>
        <taxon>Jaminaea</taxon>
    </lineage>
</organism>
<evidence type="ECO:0000256" key="10">
    <source>
        <dbReference type="RuleBase" id="RU365011"/>
    </source>
</evidence>
<dbReference type="GO" id="GO:0006888">
    <property type="term" value="P:endoplasmic reticulum to Golgi vesicle-mediated transport"/>
    <property type="evidence" value="ECO:0007669"/>
    <property type="project" value="TreeGrafter"/>
</dbReference>
<name>A0A316UKC7_9BASI</name>
<dbReference type="EC" id="3.1.-.-" evidence="10"/>
<dbReference type="GeneID" id="37029717"/>
<evidence type="ECO:0000256" key="8">
    <source>
        <dbReference type="ARBA" id="ARBA00022989"/>
    </source>
</evidence>
<dbReference type="Proteomes" id="UP000245884">
    <property type="component" value="Unassembled WGS sequence"/>
</dbReference>
<keyword evidence="7 10" id="KW-0653">Protein transport</keyword>
<feature type="coiled-coil region" evidence="11">
    <location>
        <begin position="1252"/>
        <end position="1279"/>
    </location>
</feature>
<feature type="transmembrane region" description="Helical" evidence="10">
    <location>
        <begin position="649"/>
        <end position="671"/>
    </location>
</feature>
<comment type="subcellular location">
    <subcellularLocation>
        <location evidence="1">Endoplasmic reticulum membrane</location>
        <topology evidence="1">Multi-pass membrane protein</topology>
    </subcellularLocation>
</comment>
<gene>
    <name evidence="15" type="ORF">BDZ90DRAFT_256535</name>
</gene>
<comment type="caution">
    <text evidence="10">Lacks conserved residue(s) required for the propagation of feature annotation.</text>
</comment>
<feature type="region of interest" description="Disordered" evidence="12">
    <location>
        <begin position="935"/>
        <end position="1043"/>
    </location>
</feature>
<dbReference type="Gene3D" id="3.40.50.1820">
    <property type="entry name" value="alpha/beta hydrolase"/>
    <property type="match status" value="1"/>
</dbReference>
<dbReference type="GO" id="GO:0050185">
    <property type="term" value="F:phosphatidylinositol deacylase activity"/>
    <property type="evidence" value="ECO:0007669"/>
    <property type="project" value="TreeGrafter"/>
</dbReference>
<dbReference type="EMBL" id="KZ819679">
    <property type="protein sequence ID" value="PWN24821.1"/>
    <property type="molecule type" value="Genomic_DNA"/>
</dbReference>
<evidence type="ECO:0000313" key="15">
    <source>
        <dbReference type="EMBL" id="PWN24821.1"/>
    </source>
</evidence>
<dbReference type="RefSeq" id="XP_025359433.1">
    <property type="nucleotide sequence ID" value="XM_025507894.1"/>
</dbReference>
<evidence type="ECO:0000256" key="5">
    <source>
        <dbReference type="ARBA" id="ARBA00022801"/>
    </source>
</evidence>
<evidence type="ECO:0000256" key="3">
    <source>
        <dbReference type="ARBA" id="ARBA00022448"/>
    </source>
</evidence>
<keyword evidence="11" id="KW-0175">Coiled coil</keyword>
<comment type="function">
    <text evidence="10">Involved in inositol deacylation of GPI-anchored proteins which plays important roles in the quality control and ER-associated degradation of GPI-anchored proteins.</text>
</comment>
<dbReference type="OrthoDB" id="348976at2759"/>
<evidence type="ECO:0000256" key="2">
    <source>
        <dbReference type="ARBA" id="ARBA00006931"/>
    </source>
</evidence>
<dbReference type="GO" id="GO:0005789">
    <property type="term" value="C:endoplasmic reticulum membrane"/>
    <property type="evidence" value="ECO:0007669"/>
    <property type="project" value="UniProtKB-SubCell"/>
</dbReference>
<evidence type="ECO:0000313" key="16">
    <source>
        <dbReference type="Proteomes" id="UP000245884"/>
    </source>
</evidence>
<feature type="compositionally biased region" description="Basic and acidic residues" evidence="12">
    <location>
        <begin position="1172"/>
        <end position="1181"/>
    </location>
</feature>
<comment type="similarity">
    <text evidence="2 10">Belongs to the GPI inositol-deacylase family.</text>
</comment>
<keyword evidence="3 10" id="KW-0813">Transport</keyword>
<evidence type="ECO:0000256" key="7">
    <source>
        <dbReference type="ARBA" id="ARBA00022927"/>
    </source>
</evidence>
<dbReference type="InterPro" id="IPR056824">
    <property type="entry name" value="PGAP1_TMD"/>
</dbReference>
<keyword evidence="5 10" id="KW-0378">Hydrolase</keyword>
<dbReference type="GO" id="GO:0015031">
    <property type="term" value="P:protein transport"/>
    <property type="evidence" value="ECO:0007669"/>
    <property type="project" value="UniProtKB-KW"/>
</dbReference>
<dbReference type="Pfam" id="PF07819">
    <property type="entry name" value="PGAP1"/>
    <property type="match status" value="1"/>
</dbReference>
<dbReference type="PANTHER" id="PTHR15495">
    <property type="entry name" value="NEGATIVE REGULATOR OF VESICLE FORMATION-RELATED"/>
    <property type="match status" value="1"/>
</dbReference>
<dbReference type="STRING" id="1569628.A0A316UKC7"/>
<feature type="transmembrane region" description="Helical" evidence="10">
    <location>
        <begin position="736"/>
        <end position="755"/>
    </location>
</feature>
<proteinExistence type="inferred from homology"/>
<feature type="transmembrane region" description="Helical" evidence="10">
    <location>
        <begin position="37"/>
        <end position="58"/>
    </location>
</feature>
<evidence type="ECO:0000256" key="1">
    <source>
        <dbReference type="ARBA" id="ARBA00004477"/>
    </source>
</evidence>
<feature type="compositionally biased region" description="Basic and acidic residues" evidence="12">
    <location>
        <begin position="961"/>
        <end position="982"/>
    </location>
</feature>
<evidence type="ECO:0000259" key="13">
    <source>
        <dbReference type="Pfam" id="PF07819"/>
    </source>
</evidence>
<evidence type="ECO:0000256" key="4">
    <source>
        <dbReference type="ARBA" id="ARBA00022692"/>
    </source>
</evidence>
<dbReference type="AlphaFoldDB" id="A0A316UKC7"/>
<dbReference type="Pfam" id="PF25140">
    <property type="entry name" value="PGAP1_TMD"/>
    <property type="match status" value="1"/>
</dbReference>
<dbReference type="PANTHER" id="PTHR15495:SF7">
    <property type="entry name" value="GPI INOSITOL-DEACYLASE"/>
    <property type="match status" value="1"/>
</dbReference>
<feature type="transmembrane region" description="Helical" evidence="10">
    <location>
        <begin position="619"/>
        <end position="637"/>
    </location>
</feature>
<dbReference type="SUPFAM" id="SSF53474">
    <property type="entry name" value="alpha/beta-Hydrolases"/>
    <property type="match status" value="1"/>
</dbReference>
<sequence>MRGSSGDTYLPVAAADDMDAIPKPLPVQQRQRERRPLFIALVLFLLSLVLTLVISRSYSSLPTVLNLHQECRMSRMYPSYVLHQPFSPSGLGRKYSLYMYREDNPFIPDPKLHQRRRPAVFVPGNAGSYGQIRSLASWSRFEWDMHGVWETDWWTIDFNEDFSALHSATLESQAIYLNEVLRYLESYYQDEGMDSIPLLAHSMGGIVARLATRLPTASPYIKTILTLSTPHAAPPAPIESGLESIYSLINTPHPRDGDTLLISLSGGLLDTQLPSELAVLPYHFTSASNMSVLQGFTADLPGLWSSVDHLAMMWCDQLRRRLSWTMGNEVQLAQKDKQAGRVEMRKKTWARALGLRGVGRPSLGELIKGAPIIEIERGEQVHDFPLQQGHEEFQLLTDLALGKDYTVAPAPVEHQTELHVFACVDIKDSDKAGCRPLPPWSFDIVPTKSAGNFFPMAEALYDQPGNAARLLRLRAEEMGEYTSIKVVRPAGKQMGFWRAAWVRPKDQSAAPPLVQSYDLSPSSSGSHSTLFVYDVTLSSTCTPNPAFAPFAHFYSLRSGDGRWMPADPAQTQSLHMHFADDGDQPMKLDIYSDGCRFTNVTLQPRWSASVGLWVSRFRWAAYAWCFAPFALVLILAHARPEKAKSPSDLASLSMQSLAVLYGCAALVALIAPERLLGVRNNVRLTVLASSALLILTFGILTALILIIGGASWLVTRLPFGQRLVFPSSSGNSKTAMTARRSTLVGIGLLCIAIKLALPYQFVFLACTLVQIINVVRSARSAATATSKDGHSHTRFVQQVTLLLHLLLLLPLKAATLLVFARNFLAGYFTPSFPGGAGLQFGEDHDLWRILPVLGVVQIAATGRKFELGGIGDSGARMGRLAYALGRYAVPGSFAWLAGSVLLRGARRPYVCYDASMLCFTAVLAAHYAARFAQQKQGSSAGSSTANGIPMELGRTQRARRMREEEEREEVERKLLRGDREEQVIMPFEVPDGIDDDGEDEAKKEKATAEPSEGTHAGSTPAAFASENDVRSEQDSPALAAPAHPRSHLDELLLLYLTKIDAYQRLQTQLTTHLTTGFLALSKGRMSSTTSVTRWEEQVRGLIDGQRRAETVVDVEGRLQAREARGWEAEDEGQEVVEQLAGEKKGGEEKQGLRQRRKGRATTTRTAEPGVVEDEKTGKLGKDDDDDDDETRSSKSRPAPLSSLHRFASLPSPSVRRAATSFGEALRVVAAEEAKKKQNGQGEAESAAVRAGLATLVREMLEVEGKIRRERERLKTSSEE</sequence>
<protein>
    <recommendedName>
        <fullName evidence="10">GPI inositol-deacylase</fullName>
        <ecNumber evidence="10">3.1.-.-</ecNumber>
    </recommendedName>
</protein>
<feature type="domain" description="GPI inositol-deacylase transmembrane" evidence="14">
    <location>
        <begin position="686"/>
        <end position="863"/>
    </location>
</feature>
<evidence type="ECO:0000256" key="9">
    <source>
        <dbReference type="ARBA" id="ARBA00023136"/>
    </source>
</evidence>
<evidence type="ECO:0000256" key="12">
    <source>
        <dbReference type="SAM" id="MobiDB-lite"/>
    </source>
</evidence>
<accession>A0A316UKC7</accession>
<keyword evidence="16" id="KW-1185">Reference proteome</keyword>
<reference evidence="15 16" key="1">
    <citation type="journal article" date="2018" name="Mol. Biol. Evol.">
        <title>Broad Genomic Sampling Reveals a Smut Pathogenic Ancestry of the Fungal Clade Ustilaginomycotina.</title>
        <authorList>
            <person name="Kijpornyongpan T."/>
            <person name="Mondo S.J."/>
            <person name="Barry K."/>
            <person name="Sandor L."/>
            <person name="Lee J."/>
            <person name="Lipzen A."/>
            <person name="Pangilinan J."/>
            <person name="LaButti K."/>
            <person name="Hainaut M."/>
            <person name="Henrissat B."/>
            <person name="Grigoriev I.V."/>
            <person name="Spatafora J.W."/>
            <person name="Aime M.C."/>
        </authorList>
    </citation>
    <scope>NUCLEOTIDE SEQUENCE [LARGE SCALE GENOMIC DNA]</scope>
    <source>
        <strain evidence="15 16">MCA 5214</strain>
    </source>
</reference>
<keyword evidence="8 10" id="KW-1133">Transmembrane helix</keyword>
<keyword evidence="9 10" id="KW-0472">Membrane</keyword>
<feature type="domain" description="GPI inositol-deacylase PGAP1-like alpha/beta" evidence="13">
    <location>
        <begin position="117"/>
        <end position="324"/>
    </location>
</feature>
<feature type="compositionally biased region" description="Basic and acidic residues" evidence="12">
    <location>
        <begin position="1140"/>
        <end position="1151"/>
    </location>
</feature>
<evidence type="ECO:0000259" key="14">
    <source>
        <dbReference type="Pfam" id="PF25140"/>
    </source>
</evidence>
<dbReference type="InterPro" id="IPR039529">
    <property type="entry name" value="PGAP1/BST1"/>
</dbReference>
<evidence type="ECO:0000256" key="6">
    <source>
        <dbReference type="ARBA" id="ARBA00022824"/>
    </source>
</evidence>
<dbReference type="GO" id="GO:0006505">
    <property type="term" value="P:GPI anchor metabolic process"/>
    <property type="evidence" value="ECO:0007669"/>
    <property type="project" value="TreeGrafter"/>
</dbReference>
<feature type="region of interest" description="Disordered" evidence="12">
    <location>
        <begin position="1123"/>
        <end position="1216"/>
    </location>
</feature>